<dbReference type="Proteomes" id="UP000295117">
    <property type="component" value="Unassembled WGS sequence"/>
</dbReference>
<name>A0A4R8S5D3_9MYCO</name>
<keyword evidence="1" id="KW-1133">Transmembrane helix</keyword>
<evidence type="ECO:0000256" key="1">
    <source>
        <dbReference type="SAM" id="Phobius"/>
    </source>
</evidence>
<evidence type="ECO:0000313" key="2">
    <source>
        <dbReference type="EMBL" id="TDZ82108.1"/>
    </source>
</evidence>
<dbReference type="AlphaFoldDB" id="A0A4R8S5D3"/>
<dbReference type="RefSeq" id="WP_134071425.1">
    <property type="nucleotide sequence ID" value="NZ_PECH01000007.1"/>
</dbReference>
<proteinExistence type="predicted"/>
<feature type="transmembrane region" description="Helical" evidence="1">
    <location>
        <begin position="6"/>
        <end position="25"/>
    </location>
</feature>
<keyword evidence="1" id="KW-0472">Membrane</keyword>
<comment type="caution">
    <text evidence="2">The sequence shown here is derived from an EMBL/GenBank/DDBJ whole genome shotgun (WGS) entry which is preliminary data.</text>
</comment>
<dbReference type="EMBL" id="PECH01000007">
    <property type="protein sequence ID" value="TDZ82108.1"/>
    <property type="molecule type" value="Genomic_DNA"/>
</dbReference>
<keyword evidence="1" id="KW-0812">Transmembrane</keyword>
<gene>
    <name evidence="2" type="ORF">DE4585_02637</name>
</gene>
<reference evidence="2 3" key="1">
    <citation type="journal article" date="2019" name="Sci. Rep.">
        <title>Extended insight into the Mycobacterium chelonae-abscessus complex through whole genome sequencing of Mycobacterium salmoniphilum outbreak and Mycobacterium salmoniphilum-like strains.</title>
        <authorList>
            <person name="Behra P.R.K."/>
            <person name="Das S."/>
            <person name="Pettersson B.M.F."/>
            <person name="Shirreff L."/>
            <person name="DuCote T."/>
            <person name="Jacobsson K.G."/>
            <person name="Ennis D.G."/>
            <person name="Kirsebom L.A."/>
        </authorList>
    </citation>
    <scope>NUCLEOTIDE SEQUENCE [LARGE SCALE GENOMIC DNA]</scope>
    <source>
        <strain evidence="2 3">DE 4585</strain>
    </source>
</reference>
<organism evidence="2 3">
    <name type="scientific">Mycobacteroides salmoniphilum</name>
    <dbReference type="NCBI Taxonomy" id="404941"/>
    <lineage>
        <taxon>Bacteria</taxon>
        <taxon>Bacillati</taxon>
        <taxon>Actinomycetota</taxon>
        <taxon>Actinomycetes</taxon>
        <taxon>Mycobacteriales</taxon>
        <taxon>Mycobacteriaceae</taxon>
        <taxon>Mycobacteroides</taxon>
    </lineage>
</organism>
<protein>
    <submittedName>
        <fullName evidence="2">Uncharacterized protein</fullName>
    </submittedName>
</protein>
<evidence type="ECO:0000313" key="3">
    <source>
        <dbReference type="Proteomes" id="UP000295117"/>
    </source>
</evidence>
<accession>A0A4R8S5D3</accession>
<sequence>MRAPAPDFYMALMAVVTGGICILVEPRESTVHKWLYWAVAPAVAAVCAWQAFGSVLAGLGSGAFAILFLAMMYLRYEL</sequence>
<feature type="transmembrane region" description="Helical" evidence="1">
    <location>
        <begin position="58"/>
        <end position="76"/>
    </location>
</feature>